<dbReference type="InterPro" id="IPR036291">
    <property type="entry name" value="NAD(P)-bd_dom_sf"/>
</dbReference>
<keyword evidence="3 5" id="KW-0862">Zinc</keyword>
<reference evidence="7" key="1">
    <citation type="journal article" date="2008" name="Protist">
        <title>Sampling gene diversity across the supergroup Amoebozoa: large EST data sets from Acanthamoeba castellanii, Hartmannella vermiformis, Physarum polycephalum, Hyperamoeba dachnaya and Hyperamoeba sp.</title>
        <authorList>
            <person name="Watkins R.F."/>
            <person name="Gray M.W."/>
        </authorList>
    </citation>
    <scope>NUCLEOTIDE SEQUENCE</scope>
</reference>
<keyword evidence="4" id="KW-0560">Oxidoreductase</keyword>
<comment type="cofactor">
    <cofactor evidence="1 5">
        <name>Zn(2+)</name>
        <dbReference type="ChEBI" id="CHEBI:29105"/>
    </cofactor>
</comment>
<evidence type="ECO:0000256" key="1">
    <source>
        <dbReference type="ARBA" id="ARBA00001947"/>
    </source>
</evidence>
<dbReference type="InterPro" id="IPR020843">
    <property type="entry name" value="ER"/>
</dbReference>
<dbReference type="AlphaFoldDB" id="Q207V9"/>
<proteinExistence type="evidence at transcript level"/>
<dbReference type="EMBL" id="DQ407648">
    <property type="protein sequence ID" value="ABD72556.1"/>
    <property type="molecule type" value="mRNA"/>
</dbReference>
<accession>Q207V9</accession>
<organism evidence="7">
    <name type="scientific">Physarum polycephalum</name>
    <name type="common">Many-headed slime mold</name>
    <name type="synonym">Badhamia polycephala</name>
    <dbReference type="NCBI Taxonomy" id="5791"/>
    <lineage>
        <taxon>Eukaryota</taxon>
        <taxon>Amoebozoa</taxon>
        <taxon>Evosea</taxon>
        <taxon>Eumycetozoa</taxon>
        <taxon>Myxogastria</taxon>
        <taxon>Myxogastromycetidae</taxon>
        <taxon>Physariida</taxon>
        <taxon>Physaraceae</taxon>
        <taxon>Physarum</taxon>
    </lineage>
</organism>
<evidence type="ECO:0000256" key="4">
    <source>
        <dbReference type="ARBA" id="ARBA00023002"/>
    </source>
</evidence>
<dbReference type="Gene3D" id="3.40.50.720">
    <property type="entry name" value="NAD(P)-binding Rossmann-like Domain"/>
    <property type="match status" value="1"/>
</dbReference>
<evidence type="ECO:0000259" key="6">
    <source>
        <dbReference type="SMART" id="SM00829"/>
    </source>
</evidence>
<dbReference type="InterPro" id="IPR013149">
    <property type="entry name" value="ADH-like_C"/>
</dbReference>
<evidence type="ECO:0000256" key="5">
    <source>
        <dbReference type="RuleBase" id="RU361277"/>
    </source>
</evidence>
<comment type="similarity">
    <text evidence="5">Belongs to the zinc-containing alcohol dehydrogenase family.</text>
</comment>
<evidence type="ECO:0000313" key="7">
    <source>
        <dbReference type="EMBL" id="ABD72556.1"/>
    </source>
</evidence>
<feature type="non-terminal residue" evidence="7">
    <location>
        <position position="345"/>
    </location>
</feature>
<dbReference type="Pfam" id="PF08240">
    <property type="entry name" value="ADH_N"/>
    <property type="match status" value="1"/>
</dbReference>
<keyword evidence="2 5" id="KW-0479">Metal-binding</keyword>
<dbReference type="CDD" id="cd05283">
    <property type="entry name" value="CAD1"/>
    <property type="match status" value="1"/>
</dbReference>
<dbReference type="FunFam" id="3.40.50.720:FF:000022">
    <property type="entry name" value="Cinnamyl alcohol dehydrogenase"/>
    <property type="match status" value="1"/>
</dbReference>
<dbReference type="GO" id="GO:0008270">
    <property type="term" value="F:zinc ion binding"/>
    <property type="evidence" value="ECO:0007669"/>
    <property type="project" value="InterPro"/>
</dbReference>
<dbReference type="InterPro" id="IPR002328">
    <property type="entry name" value="ADH_Zn_CS"/>
</dbReference>
<dbReference type="PANTHER" id="PTHR42683">
    <property type="entry name" value="ALDEHYDE REDUCTASE"/>
    <property type="match status" value="1"/>
</dbReference>
<dbReference type="Pfam" id="PF00107">
    <property type="entry name" value="ADH_zinc_N"/>
    <property type="match status" value="1"/>
</dbReference>
<evidence type="ECO:0000256" key="2">
    <source>
        <dbReference type="ARBA" id="ARBA00022723"/>
    </source>
</evidence>
<dbReference type="GO" id="GO:0016616">
    <property type="term" value="F:oxidoreductase activity, acting on the CH-OH group of donors, NAD or NADP as acceptor"/>
    <property type="evidence" value="ECO:0007669"/>
    <property type="project" value="InterPro"/>
</dbReference>
<feature type="non-terminal residue" evidence="7">
    <location>
        <position position="1"/>
    </location>
</feature>
<dbReference type="InterPro" id="IPR011032">
    <property type="entry name" value="GroES-like_sf"/>
</dbReference>
<sequence length="345" mass="37545">DETEFHGYAVFEKGTHLKKFSYKPRPLSPDDVEIKIAYCGICHSDVHQMTSGWGESIYPLLPGHEIVGRVTQKGANVTKFAIGDKVGLGPHCWGCLQKDCDACSQGKEPYCNEKRETYNDRYPDGTPTRGGYADHVRAHSHFVVRIPEGLDDAAAAPLLCAGITVYSPLKRWKVKPGDKVGVVGIGGLGHLGVMFAKALGAHVVALSSTENKKKEAEKLGADEYWLTSDAEALKKKSKSLDFILATTSGNADWDSIIRLLKIDATICLVGLPEEDLKIPAFALCAGRRSFASSAVGGPGEIQEMLEFAAKHSPKIEAWVKVFPIDQVNAAVQELVEGKPRFRNVL</sequence>
<feature type="domain" description="Enoyl reductase (ER)" evidence="6">
    <location>
        <begin position="14"/>
        <end position="345"/>
    </location>
</feature>
<protein>
    <submittedName>
        <fullName evidence="7">Mannitol dehydrogenase-like</fullName>
    </submittedName>
</protein>
<name>Q207V9_PHYPO</name>
<dbReference type="SUPFAM" id="SSF51735">
    <property type="entry name" value="NAD(P)-binding Rossmann-fold domains"/>
    <property type="match status" value="1"/>
</dbReference>
<dbReference type="InterPro" id="IPR047109">
    <property type="entry name" value="CAD-like"/>
</dbReference>
<dbReference type="SMART" id="SM00829">
    <property type="entry name" value="PKS_ER"/>
    <property type="match status" value="1"/>
</dbReference>
<dbReference type="PROSITE" id="PS00059">
    <property type="entry name" value="ADH_ZINC"/>
    <property type="match status" value="1"/>
</dbReference>
<dbReference type="InterPro" id="IPR013154">
    <property type="entry name" value="ADH-like_N"/>
</dbReference>
<dbReference type="Gene3D" id="3.90.180.10">
    <property type="entry name" value="Medium-chain alcohol dehydrogenases, catalytic domain"/>
    <property type="match status" value="1"/>
</dbReference>
<evidence type="ECO:0000256" key="3">
    <source>
        <dbReference type="ARBA" id="ARBA00022833"/>
    </source>
</evidence>
<dbReference type="SUPFAM" id="SSF50129">
    <property type="entry name" value="GroES-like"/>
    <property type="match status" value="1"/>
</dbReference>